<name>A0ABX1AQD8_9ACTN</name>
<feature type="region of interest" description="Disordered" evidence="1">
    <location>
        <begin position="48"/>
        <end position="127"/>
    </location>
</feature>
<evidence type="ECO:0000256" key="1">
    <source>
        <dbReference type="SAM" id="MobiDB-lite"/>
    </source>
</evidence>
<organism evidence="3 4">
    <name type="scientific">Streptomyces spiramenti</name>
    <dbReference type="NCBI Taxonomy" id="2720606"/>
    <lineage>
        <taxon>Bacteria</taxon>
        <taxon>Bacillati</taxon>
        <taxon>Actinomycetota</taxon>
        <taxon>Actinomycetes</taxon>
        <taxon>Kitasatosporales</taxon>
        <taxon>Streptomycetaceae</taxon>
        <taxon>Streptomyces</taxon>
    </lineage>
</organism>
<accession>A0ABX1AQD8</accession>
<sequence>MATGWRAVRRLFPTRGRDDARDLAGPGGSTALVPVVSAVVVARGEQNEAAPAAGDGTGRTNTAPVVPHPGTAPTAQPGGPTGHGASDPRGTRTTREADGPPAASSSSRDAEAGRPDGGDRVTDASVRAVRADARRRLGRLAPRGRSWRPPAWGLMVAGLATGLVAGLGHGMLAPVEYEARGHVVVRASEGTDPAAVVGFAQVYGRIAAEPAVLSPLGDLPGTVRAASSPDAPVVEITGTAGSPAAAAAVANRVAPALVAYGNEAESMTGTRLAVLAAAQPPSTPSSPPVAAAAGVGAASGTLLAALALLVRHHRREHRPVESGAPESGRVEAVLSRRSETATLPAPTPAPVGELTG</sequence>
<feature type="transmembrane region" description="Helical" evidence="2">
    <location>
        <begin position="289"/>
        <end position="310"/>
    </location>
</feature>
<feature type="region of interest" description="Disordered" evidence="1">
    <location>
        <begin position="316"/>
        <end position="356"/>
    </location>
</feature>
<feature type="compositionally biased region" description="Basic and acidic residues" evidence="1">
    <location>
        <begin position="108"/>
        <end position="122"/>
    </location>
</feature>
<keyword evidence="2" id="KW-0472">Membrane</keyword>
<evidence type="ECO:0008006" key="5">
    <source>
        <dbReference type="Google" id="ProtNLM"/>
    </source>
</evidence>
<keyword evidence="4" id="KW-1185">Reference proteome</keyword>
<feature type="transmembrane region" description="Helical" evidence="2">
    <location>
        <begin position="151"/>
        <end position="172"/>
    </location>
</feature>
<keyword evidence="2" id="KW-0812">Transmembrane</keyword>
<evidence type="ECO:0000313" key="3">
    <source>
        <dbReference type="EMBL" id="NJP66507.1"/>
    </source>
</evidence>
<protein>
    <recommendedName>
        <fullName evidence="5">Capsular polysaccharide biosynthesis protein</fullName>
    </recommendedName>
</protein>
<keyword evidence="2" id="KW-1133">Transmembrane helix</keyword>
<feature type="compositionally biased region" description="Basic and acidic residues" evidence="1">
    <location>
        <begin position="89"/>
        <end position="98"/>
    </location>
</feature>
<feature type="compositionally biased region" description="Low complexity" evidence="1">
    <location>
        <begin position="68"/>
        <end position="78"/>
    </location>
</feature>
<evidence type="ECO:0000313" key="4">
    <source>
        <dbReference type="Proteomes" id="UP000746503"/>
    </source>
</evidence>
<evidence type="ECO:0000256" key="2">
    <source>
        <dbReference type="SAM" id="Phobius"/>
    </source>
</evidence>
<dbReference type="EMBL" id="JAAVJB010000054">
    <property type="protein sequence ID" value="NJP66507.1"/>
    <property type="molecule type" value="Genomic_DNA"/>
</dbReference>
<gene>
    <name evidence="3" type="ORF">HCJ92_09450</name>
</gene>
<comment type="caution">
    <text evidence="3">The sequence shown here is derived from an EMBL/GenBank/DDBJ whole genome shotgun (WGS) entry which is preliminary data.</text>
</comment>
<dbReference type="Proteomes" id="UP000746503">
    <property type="component" value="Unassembled WGS sequence"/>
</dbReference>
<reference evidence="3 4" key="1">
    <citation type="submission" date="2020-03" db="EMBL/GenBank/DDBJ databases">
        <title>Draft genome of Streptomyces sp. ventii, isolated from the Axial Seamount in the Pacific Ocean, and resequencing of the two type strains Streptomyces lonarensis strain NCL 716 and Streptomyces bohaiensis strain 11A07.</title>
        <authorList>
            <person name="Loughran R.M."/>
            <person name="Pfannmuller K.M."/>
            <person name="Wasson B.J."/>
            <person name="Deadmond M.C."/>
            <person name="Paddock B.E."/>
            <person name="Koyack M.J."/>
            <person name="Gallegos D.A."/>
            <person name="Mitchell E.A."/>
            <person name="Ushijima B."/>
            <person name="Saw J.H."/>
            <person name="Mcphail K.L."/>
            <person name="Videau P."/>
        </authorList>
    </citation>
    <scope>NUCLEOTIDE SEQUENCE [LARGE SCALE GENOMIC DNA]</scope>
    <source>
        <strain evidence="4">5675061</strain>
    </source>
</reference>
<proteinExistence type="predicted"/>